<sequence length="72" mass="8210">MQSRLYEARKKSKMTQEDLATKLGISRISYGLKERGEMPFTGDEMFEIASIFGTSIEKIFLPRSNQNGYKVG</sequence>
<dbReference type="Pfam" id="PF01381">
    <property type="entry name" value="HTH_3"/>
    <property type="match status" value="1"/>
</dbReference>
<organism evidence="3 4">
    <name type="scientific">Enterococcus pseudoavium</name>
    <dbReference type="NCBI Taxonomy" id="44007"/>
    <lineage>
        <taxon>Bacteria</taxon>
        <taxon>Bacillati</taxon>
        <taxon>Bacillota</taxon>
        <taxon>Bacilli</taxon>
        <taxon>Lactobacillales</taxon>
        <taxon>Enterococcaceae</taxon>
        <taxon>Enterococcus</taxon>
    </lineage>
</organism>
<dbReference type="EMBL" id="JARQAZ010000011">
    <property type="protein sequence ID" value="MDT2771597.1"/>
    <property type="molecule type" value="Genomic_DNA"/>
</dbReference>
<evidence type="ECO:0000313" key="4">
    <source>
        <dbReference type="Proteomes" id="UP001269061"/>
    </source>
</evidence>
<comment type="caution">
    <text evidence="3">The sequence shown here is derived from an EMBL/GenBank/DDBJ whole genome shotgun (WGS) entry which is preliminary data.</text>
</comment>
<reference evidence="3 4" key="1">
    <citation type="submission" date="2023-03" db="EMBL/GenBank/DDBJ databases">
        <authorList>
            <person name="Shen W."/>
            <person name="Cai J."/>
        </authorList>
    </citation>
    <scope>NUCLEOTIDE SEQUENCE [LARGE SCALE GENOMIC DNA]</scope>
    <source>
        <strain evidence="3 4">Y59</strain>
    </source>
</reference>
<dbReference type="CDD" id="cd00093">
    <property type="entry name" value="HTH_XRE"/>
    <property type="match status" value="1"/>
</dbReference>
<keyword evidence="1" id="KW-0238">DNA-binding</keyword>
<dbReference type="RefSeq" id="WP_216430887.1">
    <property type="nucleotide sequence ID" value="NZ_JARQAZ010000011.1"/>
</dbReference>
<evidence type="ECO:0000313" key="3">
    <source>
        <dbReference type="EMBL" id="MDT2771597.1"/>
    </source>
</evidence>
<accession>A0ABU3FKL1</accession>
<name>A0ABU3FKL1_9ENTE</name>
<dbReference type="PROSITE" id="PS50943">
    <property type="entry name" value="HTH_CROC1"/>
    <property type="match status" value="1"/>
</dbReference>
<keyword evidence="4" id="KW-1185">Reference proteome</keyword>
<dbReference type="PANTHER" id="PTHR46558">
    <property type="entry name" value="TRACRIPTIONAL REGULATORY PROTEIN-RELATED-RELATED"/>
    <property type="match status" value="1"/>
</dbReference>
<dbReference type="PANTHER" id="PTHR46558:SF4">
    <property type="entry name" value="DNA-BIDING PHAGE PROTEIN"/>
    <property type="match status" value="1"/>
</dbReference>
<feature type="domain" description="HTH cro/C1-type" evidence="2">
    <location>
        <begin position="5"/>
        <end position="59"/>
    </location>
</feature>
<evidence type="ECO:0000259" key="2">
    <source>
        <dbReference type="PROSITE" id="PS50943"/>
    </source>
</evidence>
<dbReference type="Proteomes" id="UP001269061">
    <property type="component" value="Unassembled WGS sequence"/>
</dbReference>
<dbReference type="SMART" id="SM00530">
    <property type="entry name" value="HTH_XRE"/>
    <property type="match status" value="1"/>
</dbReference>
<evidence type="ECO:0000256" key="1">
    <source>
        <dbReference type="ARBA" id="ARBA00023125"/>
    </source>
</evidence>
<dbReference type="InterPro" id="IPR001387">
    <property type="entry name" value="Cro/C1-type_HTH"/>
</dbReference>
<proteinExistence type="predicted"/>
<protein>
    <submittedName>
        <fullName evidence="3">Helix-turn-helix transcriptional regulator</fullName>
    </submittedName>
</protein>
<gene>
    <name evidence="3" type="ORF">P7H46_12280</name>
</gene>